<keyword evidence="3" id="KW-1185">Reference proteome</keyword>
<accession>A0A5K7X3P7</accession>
<organism evidence="2 3">
    <name type="scientific">Lacipirellula parvula</name>
    <dbReference type="NCBI Taxonomy" id="2650471"/>
    <lineage>
        <taxon>Bacteria</taxon>
        <taxon>Pseudomonadati</taxon>
        <taxon>Planctomycetota</taxon>
        <taxon>Planctomycetia</taxon>
        <taxon>Pirellulales</taxon>
        <taxon>Lacipirellulaceae</taxon>
        <taxon>Lacipirellula</taxon>
    </lineage>
</organism>
<dbReference type="EMBL" id="AP021861">
    <property type="protein sequence ID" value="BBO31284.1"/>
    <property type="molecule type" value="Genomic_DNA"/>
</dbReference>
<name>A0A5K7X3P7_9BACT</name>
<evidence type="ECO:0000256" key="1">
    <source>
        <dbReference type="SAM" id="MobiDB-lite"/>
    </source>
</evidence>
<dbReference type="Proteomes" id="UP000326837">
    <property type="component" value="Chromosome"/>
</dbReference>
<reference evidence="3" key="1">
    <citation type="submission" date="2019-10" db="EMBL/GenBank/DDBJ databases">
        <title>Lacipirellula parvula gen. nov., sp. nov., representing a lineage of planctomycetes widespread in freshwater anoxic habitats, and description of the family Lacipirellulaceae.</title>
        <authorList>
            <person name="Dedysh S.N."/>
            <person name="Kulichevskaya I.S."/>
            <person name="Beletsky A.V."/>
            <person name="Rakitin A.L."/>
            <person name="Mardanov A.V."/>
            <person name="Ivanova A.A."/>
            <person name="Saltykova V.X."/>
            <person name="Rijpstra W.I.C."/>
            <person name="Sinninghe Damste J.S."/>
            <person name="Ravin N.V."/>
        </authorList>
    </citation>
    <scope>NUCLEOTIDE SEQUENCE [LARGE SCALE GENOMIC DNA]</scope>
    <source>
        <strain evidence="3">PX69</strain>
    </source>
</reference>
<evidence type="ECO:0000313" key="3">
    <source>
        <dbReference type="Proteomes" id="UP000326837"/>
    </source>
</evidence>
<protein>
    <submittedName>
        <fullName evidence="2">Uncharacterized protein</fullName>
    </submittedName>
</protein>
<gene>
    <name evidence="2" type="ORF">PLANPX_0896</name>
</gene>
<proteinExistence type="predicted"/>
<feature type="region of interest" description="Disordered" evidence="1">
    <location>
        <begin position="1"/>
        <end position="25"/>
    </location>
</feature>
<dbReference type="AlphaFoldDB" id="A0A5K7X3P7"/>
<sequence>MKSLTAAYGEASNLPRTVRRSPRNPPQMLVFATFCGPPPRW</sequence>
<evidence type="ECO:0000313" key="2">
    <source>
        <dbReference type="EMBL" id="BBO31284.1"/>
    </source>
</evidence>
<dbReference type="KEGG" id="lpav:PLANPX_0896"/>